<evidence type="ECO:0000256" key="1">
    <source>
        <dbReference type="ARBA" id="ARBA00023015"/>
    </source>
</evidence>
<feature type="domain" description="HTH crp-type" evidence="5">
    <location>
        <begin position="148"/>
        <end position="222"/>
    </location>
</feature>
<dbReference type="EMBL" id="DOOG01000061">
    <property type="protein sequence ID" value="HBU97709.1"/>
    <property type="molecule type" value="Genomic_DNA"/>
</dbReference>
<dbReference type="InterPro" id="IPR018490">
    <property type="entry name" value="cNMP-bd_dom_sf"/>
</dbReference>
<dbReference type="RefSeq" id="WP_276652462.1">
    <property type="nucleotide sequence ID" value="NZ_DOOG01000061.1"/>
</dbReference>
<dbReference type="InterPro" id="IPR014710">
    <property type="entry name" value="RmlC-like_jellyroll"/>
</dbReference>
<reference evidence="8 9" key="1">
    <citation type="journal article" date="2018" name="Nat. Biotechnol.">
        <title>A standardized bacterial taxonomy based on genome phylogeny substantially revises the tree of life.</title>
        <authorList>
            <person name="Parks D.H."/>
            <person name="Chuvochina M."/>
            <person name="Waite D.W."/>
            <person name="Rinke C."/>
            <person name="Skarshewski A."/>
            <person name="Chaumeil P.A."/>
            <person name="Hugenholtz P."/>
        </authorList>
    </citation>
    <scope>NUCLEOTIDE SEQUENCE [LARGE SCALE GENOMIC DNA]</scope>
    <source>
        <strain evidence="6">UBA8707</strain>
        <strain evidence="7">UBA9881</strain>
    </source>
</reference>
<evidence type="ECO:0000259" key="4">
    <source>
        <dbReference type="PROSITE" id="PS50042"/>
    </source>
</evidence>
<dbReference type="Gene3D" id="1.10.10.10">
    <property type="entry name" value="Winged helix-like DNA-binding domain superfamily/Winged helix DNA-binding domain"/>
    <property type="match status" value="1"/>
</dbReference>
<protein>
    <submittedName>
        <fullName evidence="6">Crp/Fnr family transcriptional regulator</fullName>
    </submittedName>
</protein>
<evidence type="ECO:0000256" key="2">
    <source>
        <dbReference type="ARBA" id="ARBA00023125"/>
    </source>
</evidence>
<dbReference type="InterPro" id="IPR036390">
    <property type="entry name" value="WH_DNA-bd_sf"/>
</dbReference>
<accession>A0A358HR93</accession>
<dbReference type="AlphaFoldDB" id="A0A358HR93"/>
<dbReference type="SMART" id="SM00100">
    <property type="entry name" value="cNMP"/>
    <property type="match status" value="1"/>
</dbReference>
<dbReference type="Gene3D" id="2.60.120.10">
    <property type="entry name" value="Jelly Rolls"/>
    <property type="match status" value="1"/>
</dbReference>
<evidence type="ECO:0000313" key="6">
    <source>
        <dbReference type="EMBL" id="HBU97709.1"/>
    </source>
</evidence>
<dbReference type="InterPro" id="IPR036388">
    <property type="entry name" value="WH-like_DNA-bd_sf"/>
</dbReference>
<dbReference type="EMBL" id="DPOP01000096">
    <property type="protein sequence ID" value="HCW67942.1"/>
    <property type="molecule type" value="Genomic_DNA"/>
</dbReference>
<dbReference type="Pfam" id="PF13545">
    <property type="entry name" value="HTH_Crp_2"/>
    <property type="match status" value="1"/>
</dbReference>
<dbReference type="PROSITE" id="PS51063">
    <property type="entry name" value="HTH_CRP_2"/>
    <property type="match status" value="1"/>
</dbReference>
<evidence type="ECO:0000259" key="5">
    <source>
        <dbReference type="PROSITE" id="PS51063"/>
    </source>
</evidence>
<dbReference type="InterPro" id="IPR000595">
    <property type="entry name" value="cNMP-bd_dom"/>
</dbReference>
<keyword evidence="2" id="KW-0238">DNA-binding</keyword>
<dbReference type="Proteomes" id="UP000264179">
    <property type="component" value="Unassembled WGS sequence"/>
</dbReference>
<dbReference type="Pfam" id="PF00027">
    <property type="entry name" value="cNMP_binding"/>
    <property type="match status" value="1"/>
</dbReference>
<keyword evidence="1" id="KW-0805">Transcription regulation</keyword>
<proteinExistence type="predicted"/>
<organism evidence="6 9">
    <name type="scientific">Thalassospira lucentensis</name>
    <dbReference type="NCBI Taxonomy" id="168935"/>
    <lineage>
        <taxon>Bacteria</taxon>
        <taxon>Pseudomonadati</taxon>
        <taxon>Pseudomonadota</taxon>
        <taxon>Alphaproteobacteria</taxon>
        <taxon>Rhodospirillales</taxon>
        <taxon>Thalassospiraceae</taxon>
        <taxon>Thalassospira</taxon>
    </lineage>
</organism>
<evidence type="ECO:0000313" key="7">
    <source>
        <dbReference type="EMBL" id="HCW67942.1"/>
    </source>
</evidence>
<feature type="domain" description="Cyclic nucleotide-binding" evidence="4">
    <location>
        <begin position="25"/>
        <end position="111"/>
    </location>
</feature>
<dbReference type="SUPFAM" id="SSF46785">
    <property type="entry name" value="Winged helix' DNA-binding domain"/>
    <property type="match status" value="1"/>
</dbReference>
<comment type="caution">
    <text evidence="6">The sequence shown here is derived from an EMBL/GenBank/DDBJ whole genome shotgun (WGS) entry which is preliminary data.</text>
</comment>
<dbReference type="CDD" id="cd00038">
    <property type="entry name" value="CAP_ED"/>
    <property type="match status" value="1"/>
</dbReference>
<dbReference type="PROSITE" id="PS50042">
    <property type="entry name" value="CNMP_BINDING_3"/>
    <property type="match status" value="1"/>
</dbReference>
<keyword evidence="3" id="KW-0804">Transcription</keyword>
<dbReference type="SUPFAM" id="SSF51206">
    <property type="entry name" value="cAMP-binding domain-like"/>
    <property type="match status" value="1"/>
</dbReference>
<name>A0A358HR93_9PROT</name>
<dbReference type="GO" id="GO:0003677">
    <property type="term" value="F:DNA binding"/>
    <property type="evidence" value="ECO:0007669"/>
    <property type="project" value="UniProtKB-KW"/>
</dbReference>
<dbReference type="Proteomes" id="UP000264753">
    <property type="component" value="Unassembled WGS sequence"/>
</dbReference>
<dbReference type="GO" id="GO:0006355">
    <property type="term" value="P:regulation of DNA-templated transcription"/>
    <property type="evidence" value="ECO:0007669"/>
    <property type="project" value="InterPro"/>
</dbReference>
<sequence>MISSTEAVFKKLRCYIDLNQNEWAMLTALPQKLVELEPGHEIVHEGQRKHNAFILLEGWVASYKLLPDGARQIIDFQIPGDFLGLRSLLLRTSDHSFEAITNVKVAEVSAKHIFAAFEKAPRLAAAVLWAASRDEAMVVEHLINIGRRSAITRTAHFLLELGARLRLIGVGSDKGYPCPLSQYLLADALGLSAIHINRVLRQLREKGLLTFQKKHVRFDDFEKLVELADFQMAYLDQEGPLMPQAEG</sequence>
<evidence type="ECO:0000256" key="3">
    <source>
        <dbReference type="ARBA" id="ARBA00023163"/>
    </source>
</evidence>
<gene>
    <name evidence="6" type="ORF">DEF21_07370</name>
    <name evidence="7" type="ORF">DHR80_12240</name>
</gene>
<evidence type="ECO:0000313" key="8">
    <source>
        <dbReference type="Proteomes" id="UP000264179"/>
    </source>
</evidence>
<dbReference type="InterPro" id="IPR012318">
    <property type="entry name" value="HTH_CRP"/>
</dbReference>
<evidence type="ECO:0000313" key="9">
    <source>
        <dbReference type="Proteomes" id="UP000264753"/>
    </source>
</evidence>